<keyword evidence="7 12" id="KW-0675">Receptor</keyword>
<dbReference type="InterPro" id="IPR001320">
    <property type="entry name" value="Iontro_rcpt_C"/>
</dbReference>
<dbReference type="GO" id="GO:0005886">
    <property type="term" value="C:plasma membrane"/>
    <property type="evidence" value="ECO:0007669"/>
    <property type="project" value="UniProtKB-SubCell"/>
</dbReference>
<gene>
    <name evidence="12" type="primary">IR21a</name>
</gene>
<feature type="domain" description="Ionotropic glutamate receptor C-terminal" evidence="11">
    <location>
        <begin position="341"/>
        <end position="448"/>
    </location>
</feature>
<dbReference type="GO" id="GO:0050906">
    <property type="term" value="P:detection of stimulus involved in sensory perception"/>
    <property type="evidence" value="ECO:0007669"/>
    <property type="project" value="UniProtKB-ARBA"/>
</dbReference>
<keyword evidence="10" id="KW-0732">Signal</keyword>
<dbReference type="PANTHER" id="PTHR42643">
    <property type="entry name" value="IONOTROPIC RECEPTOR 20A-RELATED"/>
    <property type="match status" value="1"/>
</dbReference>
<proteinExistence type="evidence at transcript level"/>
<name>A0A7G8Z9I9_9HYME</name>
<feature type="chain" id="PRO_5028961925" evidence="10">
    <location>
        <begin position="22"/>
        <end position="473"/>
    </location>
</feature>
<dbReference type="Gene3D" id="1.10.287.70">
    <property type="match status" value="1"/>
</dbReference>
<dbReference type="PANTHER" id="PTHR42643:SF24">
    <property type="entry name" value="IONOTROPIC RECEPTOR 60A"/>
    <property type="match status" value="1"/>
</dbReference>
<feature type="transmembrane region" description="Helical" evidence="9">
    <location>
        <begin position="411"/>
        <end position="436"/>
    </location>
</feature>
<accession>A0A7G8Z9I9</accession>
<keyword evidence="6 9" id="KW-0472">Membrane</keyword>
<feature type="transmembrane region" description="Helical" evidence="9">
    <location>
        <begin position="341"/>
        <end position="362"/>
    </location>
</feature>
<evidence type="ECO:0000256" key="5">
    <source>
        <dbReference type="ARBA" id="ARBA00022989"/>
    </source>
</evidence>
<dbReference type="SUPFAM" id="SSF53850">
    <property type="entry name" value="Periplasmic binding protein-like II"/>
    <property type="match status" value="1"/>
</dbReference>
<keyword evidence="4 9" id="KW-0812">Transmembrane</keyword>
<keyword evidence="3" id="KW-1003">Cell membrane</keyword>
<keyword evidence="5 9" id="KW-1133">Transmembrane helix</keyword>
<dbReference type="AlphaFoldDB" id="A0A7G8Z9I9"/>
<evidence type="ECO:0000256" key="8">
    <source>
        <dbReference type="ARBA" id="ARBA00023180"/>
    </source>
</evidence>
<keyword evidence="8" id="KW-0325">Glycoprotein</keyword>
<feature type="signal peptide" evidence="10">
    <location>
        <begin position="1"/>
        <end position="21"/>
    </location>
</feature>
<reference evidence="12" key="1">
    <citation type="submission" date="2020-06" db="EMBL/GenBank/DDBJ databases">
        <authorList>
            <person name="Sheng S."/>
        </authorList>
    </citation>
    <scope>NUCLEOTIDE SEQUENCE</scope>
    <source>
        <tissue evidence="12">Antenna</tissue>
    </source>
</reference>
<evidence type="ECO:0000256" key="6">
    <source>
        <dbReference type="ARBA" id="ARBA00023136"/>
    </source>
</evidence>
<evidence type="ECO:0000256" key="3">
    <source>
        <dbReference type="ARBA" id="ARBA00022475"/>
    </source>
</evidence>
<protein>
    <submittedName>
        <fullName evidence="12">Ionotropic receptor 21a</fullName>
    </submittedName>
</protein>
<evidence type="ECO:0000259" key="11">
    <source>
        <dbReference type="Pfam" id="PF00060"/>
    </source>
</evidence>
<comment type="similarity">
    <text evidence="2">Belongs to the glutamate-gated ion channel (TC 1.A.10.1) family.</text>
</comment>
<feature type="transmembrane region" description="Helical" evidence="9">
    <location>
        <begin position="374"/>
        <end position="391"/>
    </location>
</feature>
<dbReference type="Gene3D" id="3.40.190.10">
    <property type="entry name" value="Periplasmic binding protein-like II"/>
    <property type="match status" value="1"/>
</dbReference>
<dbReference type="Pfam" id="PF00060">
    <property type="entry name" value="Lig_chan"/>
    <property type="match status" value="1"/>
</dbReference>
<organism evidence="12">
    <name type="scientific">Aulacocentrum confusum</name>
    <dbReference type="NCBI Taxonomy" id="2767324"/>
    <lineage>
        <taxon>Eukaryota</taxon>
        <taxon>Metazoa</taxon>
        <taxon>Ecdysozoa</taxon>
        <taxon>Arthropoda</taxon>
        <taxon>Hexapoda</taxon>
        <taxon>Insecta</taxon>
        <taxon>Pterygota</taxon>
        <taxon>Neoptera</taxon>
        <taxon>Endopterygota</taxon>
        <taxon>Hymenoptera</taxon>
        <taxon>Apocrita</taxon>
        <taxon>Ichneumonoidea</taxon>
        <taxon>Braconidae</taxon>
        <taxon>Macrocentrinae</taxon>
        <taxon>Aulacocentrum</taxon>
    </lineage>
</organism>
<evidence type="ECO:0000256" key="2">
    <source>
        <dbReference type="ARBA" id="ARBA00008685"/>
    </source>
</evidence>
<comment type="subcellular location">
    <subcellularLocation>
        <location evidence="1">Cell membrane</location>
        <topology evidence="1">Multi-pass membrane protein</topology>
    </subcellularLocation>
</comment>
<evidence type="ECO:0000256" key="7">
    <source>
        <dbReference type="ARBA" id="ARBA00023170"/>
    </source>
</evidence>
<evidence type="ECO:0000256" key="1">
    <source>
        <dbReference type="ARBA" id="ARBA00004651"/>
    </source>
</evidence>
<dbReference type="GO" id="GO:0015276">
    <property type="term" value="F:ligand-gated monoatomic ion channel activity"/>
    <property type="evidence" value="ECO:0007669"/>
    <property type="project" value="InterPro"/>
</dbReference>
<evidence type="ECO:0000256" key="4">
    <source>
        <dbReference type="ARBA" id="ARBA00022692"/>
    </source>
</evidence>
<evidence type="ECO:0000256" key="10">
    <source>
        <dbReference type="SAM" id="SignalP"/>
    </source>
</evidence>
<sequence length="473" mass="52721">MRTSMIASILCRLACLNIVQASQKAPAAAVHDAVARTDSLSTLLHYILANNCHGCAVIIIHDGSLYDQHSGLLSGLCKDSPAVSFLQQYVDVLQNKAPRITLSDKCFHYLIFVQNIYNLNKIIPKETVNKVIVVAESTSWTIQEYLKTISSRSYTNLLVITHSLSRRTEQGSYLLYTHELYTDGSGSSLPVLLTSWIKNHTSKQDINLFPEKLRGGFKGHRLLISTANQPPFAIRKNIISQQRSVWDGIDIRMIRLLGATLNFTADFRDAIATNSSIYAVMEDVLNEQVSAAVGGIYRTDDVIIKFDNTVSHMEDCAAFISLSSLALPKYRAVMGPFQPGVWVLVCLVYFIAIIPLCMNTNYTLWSLIIHPSRFLDMFWFVFSTFTNSFVVKNPLLDTGLAKNSTSLLIGIYWVFTIIITSCYTGSIMAFITVPAFPAAINSAEQLLEEGYDIGTLGEISSSFCNLIFFFFTL</sequence>
<dbReference type="InterPro" id="IPR052192">
    <property type="entry name" value="Insect_Ionotropic_Sensory_Rcpt"/>
</dbReference>
<dbReference type="EMBL" id="MT671110">
    <property type="protein sequence ID" value="QNL15114.1"/>
    <property type="molecule type" value="mRNA"/>
</dbReference>
<evidence type="ECO:0000313" key="12">
    <source>
        <dbReference type="EMBL" id="QNL15114.1"/>
    </source>
</evidence>
<evidence type="ECO:0000256" key="9">
    <source>
        <dbReference type="SAM" id="Phobius"/>
    </source>
</evidence>